<evidence type="ECO:0000256" key="1">
    <source>
        <dbReference type="ARBA" id="ARBA00022603"/>
    </source>
</evidence>
<comment type="similarity">
    <text evidence="4">Belongs to the RNA methyltransferase RlmH family.</text>
</comment>
<evidence type="ECO:0000256" key="4">
    <source>
        <dbReference type="ARBA" id="ARBA00038303"/>
    </source>
</evidence>
<evidence type="ECO:0000256" key="2">
    <source>
        <dbReference type="ARBA" id="ARBA00022679"/>
    </source>
</evidence>
<reference evidence="5" key="1">
    <citation type="submission" date="2016-10" db="EMBL/GenBank/DDBJ databases">
        <authorList>
            <person name="de Groot N.N."/>
        </authorList>
    </citation>
    <scope>NUCLEOTIDE SEQUENCE</scope>
</reference>
<dbReference type="CDD" id="cd18081">
    <property type="entry name" value="RlmH-like"/>
    <property type="match status" value="1"/>
</dbReference>
<dbReference type="PANTHER" id="PTHR33603:SF1">
    <property type="entry name" value="RIBOSOMAL RNA LARGE SUBUNIT METHYLTRANSFERASE H"/>
    <property type="match status" value="1"/>
</dbReference>
<evidence type="ECO:0000256" key="3">
    <source>
        <dbReference type="ARBA" id="ARBA00022691"/>
    </source>
</evidence>
<protein>
    <submittedName>
        <fullName evidence="5">LSU m3Psi1915 methyltransferase RlmH</fullName>
    </submittedName>
</protein>
<keyword evidence="3" id="KW-0949">S-adenosyl-L-methionine</keyword>
<gene>
    <name evidence="5" type="ORF">MNB_SV-4-744</name>
</gene>
<name>A0A1W1E8Y7_9ZZZZ</name>
<sequence>MKINLIIIDKKGKEQLYSPLIEHYKKIAKPFAKVEVIEVFDKEIAKAHDISAKAARQSYTKALQKYLSGGFNIALDPSSKEVDSFDFAKLLKDRSVVNFFIGGAYGFESDFLRQCNNAISFGKITLSHKLVKVVLLEQIFRGLSINHNHPYHK</sequence>
<dbReference type="EMBL" id="FPIB01000015">
    <property type="protein sequence ID" value="SFV90390.1"/>
    <property type="molecule type" value="Genomic_DNA"/>
</dbReference>
<accession>A0A1W1E8Y7</accession>
<dbReference type="GO" id="GO:0032259">
    <property type="term" value="P:methylation"/>
    <property type="evidence" value="ECO:0007669"/>
    <property type="project" value="UniProtKB-KW"/>
</dbReference>
<dbReference type="PANTHER" id="PTHR33603">
    <property type="entry name" value="METHYLTRANSFERASE"/>
    <property type="match status" value="1"/>
</dbReference>
<dbReference type="InterPro" id="IPR029028">
    <property type="entry name" value="Alpha/beta_knot_MTases"/>
</dbReference>
<evidence type="ECO:0000313" key="5">
    <source>
        <dbReference type="EMBL" id="SFV90390.1"/>
    </source>
</evidence>
<dbReference type="PIRSF" id="PIRSF004505">
    <property type="entry name" value="MT_bac"/>
    <property type="match status" value="1"/>
</dbReference>
<keyword evidence="2 5" id="KW-0808">Transferase</keyword>
<dbReference type="SUPFAM" id="SSF75217">
    <property type="entry name" value="alpha/beta knot"/>
    <property type="match status" value="1"/>
</dbReference>
<dbReference type="GO" id="GO:0008168">
    <property type="term" value="F:methyltransferase activity"/>
    <property type="evidence" value="ECO:0007669"/>
    <property type="project" value="UniProtKB-KW"/>
</dbReference>
<dbReference type="AlphaFoldDB" id="A0A1W1E8Y7"/>
<dbReference type="HAMAP" id="MF_00658">
    <property type="entry name" value="23SrRNA_methyltr_H"/>
    <property type="match status" value="1"/>
</dbReference>
<proteinExistence type="inferred from homology"/>
<organism evidence="5">
    <name type="scientific">hydrothermal vent metagenome</name>
    <dbReference type="NCBI Taxonomy" id="652676"/>
    <lineage>
        <taxon>unclassified sequences</taxon>
        <taxon>metagenomes</taxon>
        <taxon>ecological metagenomes</taxon>
    </lineage>
</organism>
<dbReference type="InterPro" id="IPR029026">
    <property type="entry name" value="tRNA_m1G_MTases_N"/>
</dbReference>
<dbReference type="GO" id="GO:0006364">
    <property type="term" value="P:rRNA processing"/>
    <property type="evidence" value="ECO:0007669"/>
    <property type="project" value="InterPro"/>
</dbReference>
<dbReference type="InterPro" id="IPR003742">
    <property type="entry name" value="RlmH-like"/>
</dbReference>
<dbReference type="Pfam" id="PF02590">
    <property type="entry name" value="SPOUT_MTase"/>
    <property type="match status" value="1"/>
</dbReference>
<dbReference type="Gene3D" id="3.40.1280.10">
    <property type="match status" value="1"/>
</dbReference>
<keyword evidence="1 5" id="KW-0489">Methyltransferase</keyword>